<feature type="binding site" evidence="4">
    <location>
        <position position="129"/>
    </location>
    <ligand>
        <name>a divalent metal cation</name>
        <dbReference type="ChEBI" id="CHEBI:60240"/>
        <label>2</label>
    </ligand>
</feature>
<gene>
    <name evidence="5" type="ORF">ENT66_06480</name>
</gene>
<dbReference type="InterPro" id="IPR032466">
    <property type="entry name" value="Metal_Hydrolase"/>
</dbReference>
<comment type="caution">
    <text evidence="5">The sequence shown here is derived from an EMBL/GenBank/DDBJ whole genome shotgun (WGS) entry which is preliminary data.</text>
</comment>
<keyword evidence="3" id="KW-0378">Hydrolase</keyword>
<dbReference type="SUPFAM" id="SSF51556">
    <property type="entry name" value="Metallo-dependent hydrolases"/>
    <property type="match status" value="1"/>
</dbReference>
<evidence type="ECO:0000256" key="2">
    <source>
        <dbReference type="ARBA" id="ARBA00022723"/>
    </source>
</evidence>
<dbReference type="PIRSF" id="PIRSF005902">
    <property type="entry name" value="DNase_TatD"/>
    <property type="match status" value="1"/>
</dbReference>
<dbReference type="Gene3D" id="3.20.20.140">
    <property type="entry name" value="Metal-dependent hydrolases"/>
    <property type="match status" value="1"/>
</dbReference>
<dbReference type="InterPro" id="IPR001130">
    <property type="entry name" value="TatD-like"/>
</dbReference>
<dbReference type="GO" id="GO:0016788">
    <property type="term" value="F:hydrolase activity, acting on ester bonds"/>
    <property type="evidence" value="ECO:0007669"/>
    <property type="project" value="InterPro"/>
</dbReference>
<dbReference type="EMBL" id="DSZN01000104">
    <property type="protein sequence ID" value="HGQ85948.1"/>
    <property type="molecule type" value="Genomic_DNA"/>
</dbReference>
<dbReference type="Pfam" id="PF01026">
    <property type="entry name" value="TatD_DNase"/>
    <property type="match status" value="1"/>
</dbReference>
<dbReference type="PANTHER" id="PTHR46124">
    <property type="entry name" value="D-AMINOACYL-TRNA DEACYLASE"/>
    <property type="match status" value="1"/>
</dbReference>
<reference evidence="5" key="1">
    <citation type="journal article" date="2020" name="mSystems">
        <title>Genome- and Community-Level Interaction Insights into Carbon Utilization and Element Cycling Functions of Hydrothermarchaeota in Hydrothermal Sediment.</title>
        <authorList>
            <person name="Zhou Z."/>
            <person name="Liu Y."/>
            <person name="Xu W."/>
            <person name="Pan J."/>
            <person name="Luo Z.H."/>
            <person name="Li M."/>
        </authorList>
    </citation>
    <scope>NUCLEOTIDE SEQUENCE [LARGE SCALE GENOMIC DNA]</scope>
    <source>
        <strain evidence="5">SpSt-6</strain>
    </source>
</reference>
<protein>
    <submittedName>
        <fullName evidence="5">TatD family deoxyribonuclease</fullName>
    </submittedName>
</protein>
<feature type="binding site" evidence="4">
    <location>
        <position position="9"/>
    </location>
    <ligand>
        <name>a divalent metal cation</name>
        <dbReference type="ChEBI" id="CHEBI:60240"/>
        <label>1</label>
    </ligand>
</feature>
<feature type="binding site" evidence="4">
    <location>
        <position position="205"/>
    </location>
    <ligand>
        <name>a divalent metal cation</name>
        <dbReference type="ChEBI" id="CHEBI:60240"/>
        <label>1</label>
    </ligand>
</feature>
<evidence type="ECO:0000256" key="1">
    <source>
        <dbReference type="ARBA" id="ARBA00009275"/>
    </source>
</evidence>
<dbReference type="CDD" id="cd01310">
    <property type="entry name" value="TatD_DNAse"/>
    <property type="match status" value="1"/>
</dbReference>
<keyword evidence="2 4" id="KW-0479">Metal-binding</keyword>
<dbReference type="AlphaFoldDB" id="A0A7C4JTC0"/>
<dbReference type="InterPro" id="IPR018228">
    <property type="entry name" value="DNase_TatD-rel_CS"/>
</dbReference>
<proteinExistence type="inferred from homology"/>
<dbReference type="PANTHER" id="PTHR46124:SF2">
    <property type="entry name" value="D-AMINOACYL-TRNA DEACYLASE"/>
    <property type="match status" value="1"/>
</dbReference>
<feature type="binding site" evidence="4">
    <location>
        <position position="93"/>
    </location>
    <ligand>
        <name>a divalent metal cation</name>
        <dbReference type="ChEBI" id="CHEBI:60240"/>
        <label>1</label>
    </ligand>
</feature>
<evidence type="ECO:0000313" key="5">
    <source>
        <dbReference type="EMBL" id="HGQ85948.1"/>
    </source>
</evidence>
<accession>A0A7C4JTC0</accession>
<dbReference type="PROSITE" id="PS01137">
    <property type="entry name" value="TATD_1"/>
    <property type="match status" value="1"/>
</dbReference>
<dbReference type="GO" id="GO:0004536">
    <property type="term" value="F:DNA nuclease activity"/>
    <property type="evidence" value="ECO:0007669"/>
    <property type="project" value="InterPro"/>
</dbReference>
<evidence type="ECO:0000256" key="3">
    <source>
        <dbReference type="ARBA" id="ARBA00022801"/>
    </source>
</evidence>
<evidence type="ECO:0000256" key="4">
    <source>
        <dbReference type="PIRSR" id="PIRSR005902-1"/>
    </source>
</evidence>
<feature type="binding site" evidence="4">
    <location>
        <position position="155"/>
    </location>
    <ligand>
        <name>a divalent metal cation</name>
        <dbReference type="ChEBI" id="CHEBI:60240"/>
        <label>2</label>
    </ligand>
</feature>
<comment type="similarity">
    <text evidence="1">Belongs to the metallo-dependent hydrolases superfamily. TatD-type hydrolase family.</text>
</comment>
<dbReference type="InterPro" id="IPR015991">
    <property type="entry name" value="TatD/YcfH-like"/>
</dbReference>
<feature type="binding site" evidence="4">
    <location>
        <position position="7"/>
    </location>
    <ligand>
        <name>a divalent metal cation</name>
        <dbReference type="ChEBI" id="CHEBI:60240"/>
        <label>1</label>
    </ligand>
</feature>
<sequence>MKLIDTHSHLNFSDFFKKDLEEVIKRAKENGVIHVIVVGIDLTTNKRALELSKLYPDFITPAIAFHPHEVKKIKEQDYKFLEENIEKVCAIGETGLDWVKEYSPKEAQIEHFLRHLELAKKYNKPVILHLRGDDLFWEEALKILKNYSDLKLLFHCYTSDKFIASKILDLGGFISIPGVVTFEKAENLKEAVKFIPEDRLMLETDSPFLAPHPFRGKRNEPAFLIYIAQKVAEIKNMDLEEISEKTTENAIKFFNLKI</sequence>
<dbReference type="FunFam" id="3.20.20.140:FF:000005">
    <property type="entry name" value="TatD family hydrolase"/>
    <property type="match status" value="1"/>
</dbReference>
<dbReference type="PROSITE" id="PS01091">
    <property type="entry name" value="TATD_3"/>
    <property type="match status" value="1"/>
</dbReference>
<name>A0A7C4JTC0_9BACT</name>
<organism evidence="5">
    <name type="scientific">Thermodesulfobacterium geofontis</name>
    <dbReference type="NCBI Taxonomy" id="1295609"/>
    <lineage>
        <taxon>Bacteria</taxon>
        <taxon>Pseudomonadati</taxon>
        <taxon>Thermodesulfobacteriota</taxon>
        <taxon>Thermodesulfobacteria</taxon>
        <taxon>Thermodesulfobacteriales</taxon>
        <taxon>Thermodesulfobacteriaceae</taxon>
        <taxon>Thermodesulfobacterium</taxon>
    </lineage>
</organism>
<dbReference type="NCBIfam" id="TIGR00010">
    <property type="entry name" value="YchF/TatD family DNA exonuclease"/>
    <property type="match status" value="1"/>
</dbReference>
<dbReference type="GO" id="GO:0046872">
    <property type="term" value="F:metal ion binding"/>
    <property type="evidence" value="ECO:0007669"/>
    <property type="project" value="UniProtKB-KW"/>
</dbReference>